<accession>A0A3M7SAA7</accession>
<protein>
    <submittedName>
        <fullName evidence="1">Uncharacterized protein</fullName>
    </submittedName>
</protein>
<evidence type="ECO:0000313" key="2">
    <source>
        <dbReference type="Proteomes" id="UP000276133"/>
    </source>
</evidence>
<reference evidence="1 2" key="1">
    <citation type="journal article" date="2018" name="Sci. Rep.">
        <title>Genomic signatures of local adaptation to the degree of environmental predictability in rotifers.</title>
        <authorList>
            <person name="Franch-Gras L."/>
            <person name="Hahn C."/>
            <person name="Garcia-Roger E.M."/>
            <person name="Carmona M.J."/>
            <person name="Serra M."/>
            <person name="Gomez A."/>
        </authorList>
    </citation>
    <scope>NUCLEOTIDE SEQUENCE [LARGE SCALE GENOMIC DNA]</scope>
    <source>
        <strain evidence="1">HYR1</strain>
    </source>
</reference>
<comment type="caution">
    <text evidence="1">The sequence shown here is derived from an EMBL/GenBank/DDBJ whole genome shotgun (WGS) entry which is preliminary data.</text>
</comment>
<dbReference type="AlphaFoldDB" id="A0A3M7SAA7"/>
<gene>
    <name evidence="1" type="ORF">BpHYR1_015129</name>
</gene>
<dbReference type="Proteomes" id="UP000276133">
    <property type="component" value="Unassembled WGS sequence"/>
</dbReference>
<keyword evidence="2" id="KW-1185">Reference proteome</keyword>
<sequence>MYLKNTASEFKMLIKLIINLNLIDIRNFQIHKSDEINQQRNKYIMDNFSKSKLNYQMLHYLNALHSIQYEDYDESSSIEGNYSTCNVKIKFEFVYKSKLRILPIFEFILCTQNHTNCVN</sequence>
<organism evidence="1 2">
    <name type="scientific">Brachionus plicatilis</name>
    <name type="common">Marine rotifer</name>
    <name type="synonym">Brachionus muelleri</name>
    <dbReference type="NCBI Taxonomy" id="10195"/>
    <lineage>
        <taxon>Eukaryota</taxon>
        <taxon>Metazoa</taxon>
        <taxon>Spiralia</taxon>
        <taxon>Gnathifera</taxon>
        <taxon>Rotifera</taxon>
        <taxon>Eurotatoria</taxon>
        <taxon>Monogononta</taxon>
        <taxon>Pseudotrocha</taxon>
        <taxon>Ploima</taxon>
        <taxon>Brachionidae</taxon>
        <taxon>Brachionus</taxon>
    </lineage>
</organism>
<name>A0A3M7SAA7_BRAPC</name>
<dbReference type="EMBL" id="REGN01001784">
    <property type="protein sequence ID" value="RNA32565.1"/>
    <property type="molecule type" value="Genomic_DNA"/>
</dbReference>
<proteinExistence type="predicted"/>
<evidence type="ECO:0000313" key="1">
    <source>
        <dbReference type="EMBL" id="RNA32565.1"/>
    </source>
</evidence>